<dbReference type="CDD" id="cd00093">
    <property type="entry name" value="HTH_XRE"/>
    <property type="match status" value="1"/>
</dbReference>
<feature type="domain" description="HTH cro/C1-type" evidence="3">
    <location>
        <begin position="45"/>
        <end position="85"/>
    </location>
</feature>
<evidence type="ECO:0000313" key="4">
    <source>
        <dbReference type="EMBL" id="GIH05387.1"/>
    </source>
</evidence>
<dbReference type="Proteomes" id="UP000612899">
    <property type="component" value="Unassembled WGS sequence"/>
</dbReference>
<protein>
    <recommendedName>
        <fullName evidence="3">HTH cro/C1-type domain-containing protein</fullName>
    </recommendedName>
</protein>
<comment type="caution">
    <text evidence="4">The sequence shown here is derived from an EMBL/GenBank/DDBJ whole genome shotgun (WGS) entry which is preliminary data.</text>
</comment>
<dbReference type="InterPro" id="IPR019734">
    <property type="entry name" value="TPR_rpt"/>
</dbReference>
<evidence type="ECO:0000256" key="2">
    <source>
        <dbReference type="SAM" id="MobiDB-lite"/>
    </source>
</evidence>
<dbReference type="Gene3D" id="1.10.260.40">
    <property type="entry name" value="lambda repressor-like DNA-binding domains"/>
    <property type="match status" value="1"/>
</dbReference>
<organism evidence="4 5">
    <name type="scientific">Rhizocola hellebori</name>
    <dbReference type="NCBI Taxonomy" id="1392758"/>
    <lineage>
        <taxon>Bacteria</taxon>
        <taxon>Bacillati</taxon>
        <taxon>Actinomycetota</taxon>
        <taxon>Actinomycetes</taxon>
        <taxon>Micromonosporales</taxon>
        <taxon>Micromonosporaceae</taxon>
        <taxon>Rhizocola</taxon>
    </lineage>
</organism>
<dbReference type="SMART" id="SM00530">
    <property type="entry name" value="HTH_XRE"/>
    <property type="match status" value="1"/>
</dbReference>
<dbReference type="SUPFAM" id="SSF48452">
    <property type="entry name" value="TPR-like"/>
    <property type="match status" value="1"/>
</dbReference>
<accession>A0A8J3Q8Q3</accession>
<dbReference type="Pfam" id="PF13374">
    <property type="entry name" value="TPR_10"/>
    <property type="match status" value="1"/>
</dbReference>
<evidence type="ECO:0000256" key="1">
    <source>
        <dbReference type="PROSITE-ProRule" id="PRU00339"/>
    </source>
</evidence>
<dbReference type="PROSITE" id="PS50943">
    <property type="entry name" value="HTH_CROC1"/>
    <property type="match status" value="1"/>
</dbReference>
<dbReference type="InterPro" id="IPR027417">
    <property type="entry name" value="P-loop_NTPase"/>
</dbReference>
<reference evidence="4" key="1">
    <citation type="submission" date="2021-01" db="EMBL/GenBank/DDBJ databases">
        <title>Whole genome shotgun sequence of Rhizocola hellebori NBRC 109834.</title>
        <authorList>
            <person name="Komaki H."/>
            <person name="Tamura T."/>
        </authorList>
    </citation>
    <scope>NUCLEOTIDE SEQUENCE</scope>
    <source>
        <strain evidence="4">NBRC 109834</strain>
    </source>
</reference>
<dbReference type="PANTHER" id="PTHR47691">
    <property type="entry name" value="REGULATOR-RELATED"/>
    <property type="match status" value="1"/>
</dbReference>
<dbReference type="SUPFAM" id="SSF52540">
    <property type="entry name" value="P-loop containing nucleoside triphosphate hydrolases"/>
    <property type="match status" value="1"/>
</dbReference>
<dbReference type="PANTHER" id="PTHR47691:SF3">
    <property type="entry name" value="HTH-TYPE TRANSCRIPTIONAL REGULATOR RV0890C-RELATED"/>
    <property type="match status" value="1"/>
</dbReference>
<dbReference type="Pfam" id="PF13424">
    <property type="entry name" value="TPR_12"/>
    <property type="match status" value="2"/>
</dbReference>
<dbReference type="SMART" id="SM00028">
    <property type="entry name" value="TPR"/>
    <property type="match status" value="5"/>
</dbReference>
<feature type="repeat" description="TPR" evidence="1">
    <location>
        <begin position="727"/>
        <end position="760"/>
    </location>
</feature>
<dbReference type="Pfam" id="PF13560">
    <property type="entry name" value="HTH_31"/>
    <property type="match status" value="1"/>
</dbReference>
<dbReference type="GO" id="GO:0003677">
    <property type="term" value="F:DNA binding"/>
    <property type="evidence" value="ECO:0007669"/>
    <property type="project" value="InterPro"/>
</dbReference>
<dbReference type="Gene3D" id="3.40.50.300">
    <property type="entry name" value="P-loop containing nucleotide triphosphate hydrolases"/>
    <property type="match status" value="1"/>
</dbReference>
<dbReference type="PROSITE" id="PS50005">
    <property type="entry name" value="TPR"/>
    <property type="match status" value="2"/>
</dbReference>
<dbReference type="Gene3D" id="1.25.40.10">
    <property type="entry name" value="Tetratricopeptide repeat domain"/>
    <property type="match status" value="1"/>
</dbReference>
<feature type="repeat" description="TPR" evidence="1">
    <location>
        <begin position="687"/>
        <end position="720"/>
    </location>
</feature>
<name>A0A8J3Q8Q3_9ACTN</name>
<feature type="region of interest" description="Disordered" evidence="2">
    <location>
        <begin position="98"/>
        <end position="118"/>
    </location>
</feature>
<evidence type="ECO:0000313" key="5">
    <source>
        <dbReference type="Proteomes" id="UP000612899"/>
    </source>
</evidence>
<proteinExistence type="predicted"/>
<dbReference type="InterPro" id="IPR001387">
    <property type="entry name" value="Cro/C1-type_HTH"/>
</dbReference>
<dbReference type="InterPro" id="IPR010982">
    <property type="entry name" value="Lambda_DNA-bd_dom_sf"/>
</dbReference>
<dbReference type="InterPro" id="IPR011990">
    <property type="entry name" value="TPR-like_helical_dom_sf"/>
</dbReference>
<dbReference type="GO" id="GO:0043531">
    <property type="term" value="F:ADP binding"/>
    <property type="evidence" value="ECO:0007669"/>
    <property type="project" value="InterPro"/>
</dbReference>
<evidence type="ECO:0000259" key="3">
    <source>
        <dbReference type="PROSITE" id="PS50943"/>
    </source>
</evidence>
<dbReference type="EMBL" id="BONY01000018">
    <property type="protein sequence ID" value="GIH05387.1"/>
    <property type="molecule type" value="Genomic_DNA"/>
</dbReference>
<sequence length="823" mass="89268">MQVSDSIEMRAAGARTVDDLAEVLRALRHRHARHRSNGKVSYRGLAVRTGWSHTAIAEYLTGRTLPPPERLDTLVGLLGATPAEQGALATARDRIDELRRPGRPPIRPDAARPGTSVPRQLPAAPAYFVGRVAELAALTRLVDQPSGDAIMTPRQRPLAAVDLAGRVGEPATLNGRAKAVGTVAISAIGGTAGVGKTALAVYWAHRVADRFPDGQLYMDLRGFGPDGQVVAPAEAVRRFLDALDVPPEKIPADVDARAALYRSMLAGRRMLVVVDNARDSAQVRPLLPATAGCLVVVTSRNQLTGLVAADGAQLVDLDLLSVGEARELLARRLGTDRVAAEPAAVAEIIARCARLPIALALVAARAAARPRVALQVLADELADARQRWLTLTGDDPHTDMRAVFSWSYQALTRPAARLFRLLGLHSGPDITTPAAGSLTGLAPDDVRPLLAELTTASLLAEHRPGRYILHDLLYGYATHLAETVDTDQQRHAATGRILDHYLNTASVADRLLAPTRDQLQLAPPRAGVTPEQVGDPAQALEWFTAEHRVLLATVDLAAATGFDTHTCQLAWFLHVFLYRRGHWQDLLAAAQTAIAAAQRLADPTILIRTRRRLAGAYTRLGRLDDAYNELRQALDLATGTGDQAQQAHTHHSLATLWERRAQPAQALHHARQALQLYQTADHQTGQADALNSVGWYYTQLGEHQQALTYCQQALTLFEQFGDQFGQAGTWDSIGHAHHHLGQHVQALTCYQKALTLFQDLGDRYNEATILTHFGDTHHATGNSHAAYEAWQQALTILDDLDHPNAAQVRAKLVRDEGVRPASP</sequence>
<dbReference type="AlphaFoldDB" id="A0A8J3Q8Q3"/>
<dbReference type="PRINTS" id="PR00364">
    <property type="entry name" value="DISEASERSIST"/>
</dbReference>
<keyword evidence="5" id="KW-1185">Reference proteome</keyword>
<gene>
    <name evidence="4" type="ORF">Rhe02_34540</name>
</gene>
<keyword evidence="1" id="KW-0802">TPR repeat</keyword>